<accession>A0A919DNT0</accession>
<evidence type="ECO:0000313" key="3">
    <source>
        <dbReference type="Proteomes" id="UP000608024"/>
    </source>
</evidence>
<keyword evidence="3" id="KW-1185">Reference proteome</keyword>
<proteinExistence type="predicted"/>
<comment type="caution">
    <text evidence="2">The sequence shown here is derived from an EMBL/GenBank/DDBJ whole genome shotgun (WGS) entry which is preliminary data.</text>
</comment>
<dbReference type="Proteomes" id="UP000608024">
    <property type="component" value="Unassembled WGS sequence"/>
</dbReference>
<organism evidence="2 3">
    <name type="scientific">Streptomyces longispororuber</name>
    <dbReference type="NCBI Taxonomy" id="68230"/>
    <lineage>
        <taxon>Bacteria</taxon>
        <taxon>Bacillati</taxon>
        <taxon>Actinomycetota</taxon>
        <taxon>Actinomycetes</taxon>
        <taxon>Kitasatosporales</taxon>
        <taxon>Streptomycetaceae</taxon>
        <taxon>Streptomyces</taxon>
    </lineage>
</organism>
<keyword evidence="1" id="KW-0812">Transmembrane</keyword>
<dbReference type="AlphaFoldDB" id="A0A919DNT0"/>
<keyword evidence="1" id="KW-1133">Transmembrane helix</keyword>
<dbReference type="EMBL" id="BNBT01000047">
    <property type="protein sequence ID" value="GHE62888.1"/>
    <property type="molecule type" value="Genomic_DNA"/>
</dbReference>
<evidence type="ECO:0000313" key="2">
    <source>
        <dbReference type="EMBL" id="GHE62888.1"/>
    </source>
</evidence>
<feature type="transmembrane region" description="Helical" evidence="1">
    <location>
        <begin position="30"/>
        <end position="50"/>
    </location>
</feature>
<protein>
    <submittedName>
        <fullName evidence="2">Uncharacterized protein</fullName>
    </submittedName>
</protein>
<keyword evidence="1" id="KW-0472">Membrane</keyword>
<evidence type="ECO:0000256" key="1">
    <source>
        <dbReference type="SAM" id="Phobius"/>
    </source>
</evidence>
<reference evidence="2" key="1">
    <citation type="journal article" date="2014" name="Int. J. Syst. Evol. Microbiol.">
        <title>Complete genome sequence of Corynebacterium casei LMG S-19264T (=DSM 44701T), isolated from a smear-ripened cheese.</title>
        <authorList>
            <consortium name="US DOE Joint Genome Institute (JGI-PGF)"/>
            <person name="Walter F."/>
            <person name="Albersmeier A."/>
            <person name="Kalinowski J."/>
            <person name="Ruckert C."/>
        </authorList>
    </citation>
    <scope>NUCLEOTIDE SEQUENCE</scope>
    <source>
        <strain evidence="2">JCM 4784</strain>
    </source>
</reference>
<gene>
    <name evidence="2" type="ORF">GCM10018785_34790</name>
</gene>
<name>A0A919DNT0_9ACTN</name>
<reference evidence="2" key="2">
    <citation type="submission" date="2020-09" db="EMBL/GenBank/DDBJ databases">
        <authorList>
            <person name="Sun Q."/>
            <person name="Ohkuma M."/>
        </authorList>
    </citation>
    <scope>NUCLEOTIDE SEQUENCE</scope>
    <source>
        <strain evidence="2">JCM 4784</strain>
    </source>
</reference>
<sequence>MMCAVEAIDGLFGILDQGNLPADTAGWSNGLAVVMTAGALIATGVAFGPVRVQTLTSLEFPPTADDQDE</sequence>